<name>A0A437Q6Y2_9GAMM</name>
<comment type="caution">
    <text evidence="2">The sequence shown here is derived from an EMBL/GenBank/DDBJ whole genome shotgun (WGS) entry which is preliminary data.</text>
</comment>
<dbReference type="EMBL" id="SACQ01000005">
    <property type="protein sequence ID" value="RVU30285.1"/>
    <property type="molecule type" value="Genomic_DNA"/>
</dbReference>
<evidence type="ECO:0000259" key="1">
    <source>
        <dbReference type="Pfam" id="PF01584"/>
    </source>
</evidence>
<organism evidence="2 3">
    <name type="scientific">Neptunomonas marina</name>
    <dbReference type="NCBI Taxonomy" id="1815562"/>
    <lineage>
        <taxon>Bacteria</taxon>
        <taxon>Pseudomonadati</taxon>
        <taxon>Pseudomonadota</taxon>
        <taxon>Gammaproteobacteria</taxon>
        <taxon>Oceanospirillales</taxon>
        <taxon>Oceanospirillaceae</taxon>
        <taxon>Neptunomonas</taxon>
    </lineage>
</organism>
<sequence length="140" mass="15886">MNCILVEVFGVRVALPFEAIEGAISLNSVTMQLDNEHAWVLGSFGSSVAYTRIVDTAGWIMPHKYDAERSSYKEVVILKGRRWALSCDELLQSVHIPMHEINWNSDKTNRPWLMGTYMKEKCAILDIPTLIGEFEEALNL</sequence>
<proteinExistence type="predicted"/>
<keyword evidence="3" id="KW-1185">Reference proteome</keyword>
<evidence type="ECO:0000313" key="2">
    <source>
        <dbReference type="EMBL" id="RVU30285.1"/>
    </source>
</evidence>
<dbReference type="GO" id="GO:0007165">
    <property type="term" value="P:signal transduction"/>
    <property type="evidence" value="ECO:0007669"/>
    <property type="project" value="InterPro"/>
</dbReference>
<reference evidence="2 3" key="1">
    <citation type="submission" date="2019-01" db="EMBL/GenBank/DDBJ databases">
        <authorList>
            <person name="Chen W.-M."/>
        </authorList>
    </citation>
    <scope>NUCLEOTIDE SEQUENCE [LARGE SCALE GENOMIC DNA]</scope>
    <source>
        <strain evidence="2 3">HPM-16</strain>
    </source>
</reference>
<dbReference type="Pfam" id="PF01584">
    <property type="entry name" value="CheW"/>
    <property type="match status" value="1"/>
</dbReference>
<accession>A0A437Q6Y2</accession>
<dbReference type="Proteomes" id="UP000282818">
    <property type="component" value="Unassembled WGS sequence"/>
</dbReference>
<dbReference type="GO" id="GO:0006935">
    <property type="term" value="P:chemotaxis"/>
    <property type="evidence" value="ECO:0007669"/>
    <property type="project" value="InterPro"/>
</dbReference>
<dbReference type="AlphaFoldDB" id="A0A437Q6Y2"/>
<dbReference type="SUPFAM" id="SSF50341">
    <property type="entry name" value="CheW-like"/>
    <property type="match status" value="1"/>
</dbReference>
<feature type="domain" description="CheW-like" evidence="1">
    <location>
        <begin position="3"/>
        <end position="132"/>
    </location>
</feature>
<dbReference type="InterPro" id="IPR036061">
    <property type="entry name" value="CheW-like_dom_sf"/>
</dbReference>
<protein>
    <recommendedName>
        <fullName evidence="1">CheW-like domain-containing protein</fullName>
    </recommendedName>
</protein>
<dbReference type="InterPro" id="IPR002545">
    <property type="entry name" value="CheW-lke_dom"/>
</dbReference>
<gene>
    <name evidence="2" type="ORF">EOE65_11600</name>
</gene>
<evidence type="ECO:0000313" key="3">
    <source>
        <dbReference type="Proteomes" id="UP000282818"/>
    </source>
</evidence>